<organism evidence="6 7">
    <name type="scientific">Streptococcus macacae NCTC 11558</name>
    <dbReference type="NCBI Taxonomy" id="764298"/>
    <lineage>
        <taxon>Bacteria</taxon>
        <taxon>Bacillati</taxon>
        <taxon>Bacillota</taxon>
        <taxon>Bacilli</taxon>
        <taxon>Lactobacillales</taxon>
        <taxon>Streptococcaceae</taxon>
        <taxon>Streptococcus</taxon>
    </lineage>
</organism>
<evidence type="ECO:0000259" key="5">
    <source>
        <dbReference type="PROSITE" id="PS50932"/>
    </source>
</evidence>
<keyword evidence="1" id="KW-0678">Repressor</keyword>
<dbReference type="GO" id="GO:0003700">
    <property type="term" value="F:DNA-binding transcription factor activity"/>
    <property type="evidence" value="ECO:0007669"/>
    <property type="project" value="TreeGrafter"/>
</dbReference>
<keyword evidence="4" id="KW-0804">Transcription</keyword>
<dbReference type="eggNOG" id="COG1609">
    <property type="taxonomic scope" value="Bacteria"/>
</dbReference>
<protein>
    <submittedName>
        <fullName evidence="6">Bacterial regulatory protein, LacI family</fullName>
    </submittedName>
</protein>
<reference evidence="6 7" key="1">
    <citation type="journal article" date="2014" name="Int. J. Syst. Evol. Microbiol.">
        <title>Phylogenomics and the dynamic genome evolution of the genus Streptococcus.</title>
        <authorList>
            <consortium name="The Broad Institute Genome Sequencing Platform"/>
            <person name="Richards V.P."/>
            <person name="Palmer S.R."/>
            <person name="Pavinski Bitar P.D."/>
            <person name="Qin X."/>
            <person name="Weinstock G.M."/>
            <person name="Highlander S.K."/>
            <person name="Town C.D."/>
            <person name="Burne R.A."/>
            <person name="Stanhope M.J."/>
        </authorList>
    </citation>
    <scope>NUCLEOTIDE SEQUENCE [LARGE SCALE GENOMIC DNA]</scope>
    <source>
        <strain evidence="6 7">NCTC 11558</strain>
    </source>
</reference>
<dbReference type="SUPFAM" id="SSF53822">
    <property type="entry name" value="Periplasmic binding protein-like I"/>
    <property type="match status" value="1"/>
</dbReference>
<dbReference type="InterPro" id="IPR010982">
    <property type="entry name" value="Lambda_DNA-bd_dom_sf"/>
</dbReference>
<dbReference type="EMBL" id="AEUW02000001">
    <property type="protein sequence ID" value="EHJ52250.1"/>
    <property type="molecule type" value="Genomic_DNA"/>
</dbReference>
<dbReference type="PROSITE" id="PS50932">
    <property type="entry name" value="HTH_LACI_2"/>
    <property type="match status" value="1"/>
</dbReference>
<dbReference type="Pfam" id="PF13377">
    <property type="entry name" value="Peripla_BP_3"/>
    <property type="match status" value="1"/>
</dbReference>
<evidence type="ECO:0000313" key="7">
    <source>
        <dbReference type="Proteomes" id="UP000003573"/>
    </source>
</evidence>
<dbReference type="PROSITE" id="PS00356">
    <property type="entry name" value="HTH_LACI_1"/>
    <property type="match status" value="1"/>
</dbReference>
<keyword evidence="2" id="KW-0805">Transcription regulation</keyword>
<dbReference type="PANTHER" id="PTHR30146:SF95">
    <property type="entry name" value="RIBOSE OPERON REPRESSOR"/>
    <property type="match status" value="1"/>
</dbReference>
<dbReference type="GO" id="GO:0000976">
    <property type="term" value="F:transcription cis-regulatory region binding"/>
    <property type="evidence" value="ECO:0007669"/>
    <property type="project" value="TreeGrafter"/>
</dbReference>
<feature type="domain" description="HTH lacI-type" evidence="5">
    <location>
        <begin position="3"/>
        <end position="57"/>
    </location>
</feature>
<sequence>MVTKLTDVAKLAGVSPTTVSRVLNKKGYLSEKTIAKVNAAIKTLGYKPNNLARSLQGKSAKLIGLIFPTISHIFYSELIEYLETKLFKQGYEVIICNSQNNPKKERDYLEMLEANQVDGIISSSHNLGIDDYEKIAAPIIAFDRNLAPHIPIVSSDNFKGGKLAAETLQKSQCCKPLMIAGNDNSNSPTGLRQLGFQSVFKDAPIFHLSGNLSAIRKEMEIKMILKKEKPDAIFLSDDLTAILTLKIIKDLKLKVPQDIKIIGYDGTHFVEHFYPFLTTIKQPIEEIADLLVDVLLKKIDCQKIPKDYILPVSLLSGQSI</sequence>
<dbReference type="STRING" id="764298.STRMA_1307"/>
<dbReference type="Gene3D" id="3.40.50.2300">
    <property type="match status" value="2"/>
</dbReference>
<dbReference type="InterPro" id="IPR000843">
    <property type="entry name" value="HTH_LacI"/>
</dbReference>
<evidence type="ECO:0000256" key="2">
    <source>
        <dbReference type="ARBA" id="ARBA00023015"/>
    </source>
</evidence>
<dbReference type="Pfam" id="PF00356">
    <property type="entry name" value="LacI"/>
    <property type="match status" value="1"/>
</dbReference>
<dbReference type="InterPro" id="IPR046335">
    <property type="entry name" value="LacI/GalR-like_sensor"/>
</dbReference>
<proteinExistence type="predicted"/>
<dbReference type="PANTHER" id="PTHR30146">
    <property type="entry name" value="LACI-RELATED TRANSCRIPTIONAL REPRESSOR"/>
    <property type="match status" value="1"/>
</dbReference>
<evidence type="ECO:0000256" key="3">
    <source>
        <dbReference type="ARBA" id="ARBA00023125"/>
    </source>
</evidence>
<evidence type="ECO:0000256" key="1">
    <source>
        <dbReference type="ARBA" id="ARBA00022491"/>
    </source>
</evidence>
<dbReference type="Proteomes" id="UP000003573">
    <property type="component" value="Unassembled WGS sequence"/>
</dbReference>
<keyword evidence="7" id="KW-1185">Reference proteome</keyword>
<dbReference type="PRINTS" id="PR00036">
    <property type="entry name" value="HTHLACI"/>
</dbReference>
<dbReference type="InterPro" id="IPR028082">
    <property type="entry name" value="Peripla_BP_I"/>
</dbReference>
<dbReference type="RefSeq" id="WP_003080060.1">
    <property type="nucleotide sequence ID" value="NZ_AEUW02000001.1"/>
</dbReference>
<dbReference type="OrthoDB" id="9796186at2"/>
<accession>G5JXF1</accession>
<keyword evidence="3" id="KW-0238">DNA-binding</keyword>
<gene>
    <name evidence="6" type="ORF">STRMA_1307</name>
</gene>
<dbReference type="AlphaFoldDB" id="G5JXF1"/>
<dbReference type="CDD" id="cd06291">
    <property type="entry name" value="PBP1_Qymf-like"/>
    <property type="match status" value="1"/>
</dbReference>
<dbReference type="SMART" id="SM00354">
    <property type="entry name" value="HTH_LACI"/>
    <property type="match status" value="1"/>
</dbReference>
<dbReference type="Gene3D" id="1.10.260.40">
    <property type="entry name" value="lambda repressor-like DNA-binding domains"/>
    <property type="match status" value="1"/>
</dbReference>
<name>G5JXF1_9STRE</name>
<comment type="caution">
    <text evidence="6">The sequence shown here is derived from an EMBL/GenBank/DDBJ whole genome shotgun (WGS) entry which is preliminary data.</text>
</comment>
<dbReference type="SUPFAM" id="SSF47413">
    <property type="entry name" value="lambda repressor-like DNA-binding domains"/>
    <property type="match status" value="1"/>
</dbReference>
<evidence type="ECO:0000313" key="6">
    <source>
        <dbReference type="EMBL" id="EHJ52250.1"/>
    </source>
</evidence>
<dbReference type="CDD" id="cd01392">
    <property type="entry name" value="HTH_LacI"/>
    <property type="match status" value="1"/>
</dbReference>
<evidence type="ECO:0000256" key="4">
    <source>
        <dbReference type="ARBA" id="ARBA00023163"/>
    </source>
</evidence>